<keyword evidence="1" id="KW-0813">Transport</keyword>
<dbReference type="PANTHER" id="PTHR36118:SF1">
    <property type="entry name" value="ION-TRANSLOCATING OXIDOREDUCTASE COMPLEX SUBUNIT G"/>
    <property type="match status" value="1"/>
</dbReference>
<organism evidence="8 9">
    <name type="scientific">Enterococcus asini</name>
    <dbReference type="NCBI Taxonomy" id="57732"/>
    <lineage>
        <taxon>Bacteria</taxon>
        <taxon>Bacillati</taxon>
        <taxon>Bacillota</taxon>
        <taxon>Bacilli</taxon>
        <taxon>Lactobacillales</taxon>
        <taxon>Enterococcaceae</taxon>
        <taxon>Enterococcus</taxon>
    </lineage>
</organism>
<gene>
    <name evidence="8" type="ORF">P7H43_07055</name>
</gene>
<protein>
    <submittedName>
        <fullName evidence="8">FMN-binding protein</fullName>
    </submittedName>
</protein>
<keyword evidence="3" id="KW-0285">Flavoprotein</keyword>
<dbReference type="GO" id="GO:0005886">
    <property type="term" value="C:plasma membrane"/>
    <property type="evidence" value="ECO:0007669"/>
    <property type="project" value="InterPro"/>
</dbReference>
<keyword evidence="5" id="KW-0249">Electron transport</keyword>
<evidence type="ECO:0000256" key="5">
    <source>
        <dbReference type="ARBA" id="ARBA00022982"/>
    </source>
</evidence>
<feature type="domain" description="FMN-binding" evidence="7">
    <location>
        <begin position="87"/>
        <end position="173"/>
    </location>
</feature>
<keyword evidence="4" id="KW-0288">FMN</keyword>
<dbReference type="GO" id="GO:0022900">
    <property type="term" value="P:electron transport chain"/>
    <property type="evidence" value="ECO:0007669"/>
    <property type="project" value="InterPro"/>
</dbReference>
<dbReference type="GO" id="GO:0010181">
    <property type="term" value="F:FMN binding"/>
    <property type="evidence" value="ECO:0007669"/>
    <property type="project" value="InterPro"/>
</dbReference>
<comment type="caution">
    <text evidence="8">The sequence shown here is derived from an EMBL/GenBank/DDBJ whole genome shotgun (WGS) entry which is preliminary data.</text>
</comment>
<keyword evidence="6" id="KW-0732">Signal</keyword>
<evidence type="ECO:0000259" key="7">
    <source>
        <dbReference type="SMART" id="SM00900"/>
    </source>
</evidence>
<dbReference type="PANTHER" id="PTHR36118">
    <property type="entry name" value="ION-TRANSLOCATING OXIDOREDUCTASE COMPLEX SUBUNIT G"/>
    <property type="match status" value="1"/>
</dbReference>
<sequence length="188" mass="19793">MKHTRSILTAALCLVTICLVVTLAVAGTRYAFQDEISAQEWQAKETAMKELLPATSYKAVKSKTGEVYAAVSDEKTQGYLITTSAYGYGSDVSVMTAIQEGVIKEVRVLDASEETPGLGQNVTKESFTSQFQGLKQAPALGKSNENGTIEALTGATRSSNAVAGAVATAFTTYQEIASKKGGTSPHGK</sequence>
<dbReference type="EMBL" id="JARQBJ010000003">
    <property type="protein sequence ID" value="MDT2810237.1"/>
    <property type="molecule type" value="Genomic_DNA"/>
</dbReference>
<dbReference type="RefSeq" id="WP_270597271.1">
    <property type="nucleotide sequence ID" value="NZ_JAQESC010000003.1"/>
</dbReference>
<evidence type="ECO:0000256" key="4">
    <source>
        <dbReference type="ARBA" id="ARBA00022643"/>
    </source>
</evidence>
<accession>A0AAW8U0M4</accession>
<dbReference type="GO" id="GO:0009055">
    <property type="term" value="F:electron transfer activity"/>
    <property type="evidence" value="ECO:0007669"/>
    <property type="project" value="InterPro"/>
</dbReference>
<dbReference type="AlphaFoldDB" id="A0AAW8U0M4"/>
<dbReference type="InterPro" id="IPR007329">
    <property type="entry name" value="FMN-bd"/>
</dbReference>
<evidence type="ECO:0000313" key="9">
    <source>
        <dbReference type="Proteomes" id="UP001256711"/>
    </source>
</evidence>
<evidence type="ECO:0000256" key="1">
    <source>
        <dbReference type="ARBA" id="ARBA00022448"/>
    </source>
</evidence>
<evidence type="ECO:0000256" key="2">
    <source>
        <dbReference type="ARBA" id="ARBA00022553"/>
    </source>
</evidence>
<feature type="signal peptide" evidence="6">
    <location>
        <begin position="1"/>
        <end position="26"/>
    </location>
</feature>
<dbReference type="SMART" id="SM00900">
    <property type="entry name" value="FMN_bind"/>
    <property type="match status" value="1"/>
</dbReference>
<dbReference type="Pfam" id="PF04205">
    <property type="entry name" value="FMN_bind"/>
    <property type="match status" value="1"/>
</dbReference>
<proteinExistence type="predicted"/>
<keyword evidence="2" id="KW-0597">Phosphoprotein</keyword>
<evidence type="ECO:0000256" key="6">
    <source>
        <dbReference type="SAM" id="SignalP"/>
    </source>
</evidence>
<reference evidence="8" key="1">
    <citation type="submission" date="2023-03" db="EMBL/GenBank/DDBJ databases">
        <authorList>
            <person name="Shen W."/>
            <person name="Cai J."/>
        </authorList>
    </citation>
    <scope>NUCLEOTIDE SEQUENCE</scope>
    <source>
        <strain evidence="8">B226-2</strain>
    </source>
</reference>
<evidence type="ECO:0000313" key="8">
    <source>
        <dbReference type="EMBL" id="MDT2810237.1"/>
    </source>
</evidence>
<dbReference type="InterPro" id="IPR010209">
    <property type="entry name" value="Ion_transpt_RnfG/RsxG"/>
</dbReference>
<dbReference type="Proteomes" id="UP001256711">
    <property type="component" value="Unassembled WGS sequence"/>
</dbReference>
<name>A0AAW8U0M4_9ENTE</name>
<feature type="chain" id="PRO_5043824333" evidence="6">
    <location>
        <begin position="27"/>
        <end position="188"/>
    </location>
</feature>
<evidence type="ECO:0000256" key="3">
    <source>
        <dbReference type="ARBA" id="ARBA00022630"/>
    </source>
</evidence>